<evidence type="ECO:0000256" key="3">
    <source>
        <dbReference type="ARBA" id="ARBA00022723"/>
    </source>
</evidence>
<evidence type="ECO:0000256" key="2">
    <source>
        <dbReference type="ARBA" id="ARBA00022559"/>
    </source>
</evidence>
<evidence type="ECO:0000256" key="1">
    <source>
        <dbReference type="ARBA" id="ARBA00001970"/>
    </source>
</evidence>
<name>A0A1P8UDB9_9GAMM</name>
<dbReference type="AlphaFoldDB" id="A0A1P8UDB9"/>
<dbReference type="GO" id="GO:0005829">
    <property type="term" value="C:cytosol"/>
    <property type="evidence" value="ECO:0007669"/>
    <property type="project" value="TreeGrafter"/>
</dbReference>
<dbReference type="GO" id="GO:0046872">
    <property type="term" value="F:metal ion binding"/>
    <property type="evidence" value="ECO:0007669"/>
    <property type="project" value="UniProtKB-KW"/>
</dbReference>
<protein>
    <submittedName>
        <fullName evidence="7">Peroxidase</fullName>
    </submittedName>
</protein>
<keyword evidence="2 7" id="KW-0575">Peroxidase</keyword>
<evidence type="ECO:0000256" key="4">
    <source>
        <dbReference type="ARBA" id="ARBA00023002"/>
    </source>
</evidence>
<dbReference type="OrthoDB" id="3251355at2"/>
<dbReference type="GO" id="GO:0004601">
    <property type="term" value="F:peroxidase activity"/>
    <property type="evidence" value="ECO:0007669"/>
    <property type="project" value="UniProtKB-KW"/>
</dbReference>
<evidence type="ECO:0000256" key="5">
    <source>
        <dbReference type="ARBA" id="ARBA00023004"/>
    </source>
</evidence>
<evidence type="ECO:0000313" key="8">
    <source>
        <dbReference type="Proteomes" id="UP000243807"/>
    </source>
</evidence>
<dbReference type="GO" id="GO:0020037">
    <property type="term" value="F:heme binding"/>
    <property type="evidence" value="ECO:0007669"/>
    <property type="project" value="InterPro"/>
</dbReference>
<dbReference type="Pfam" id="PF20628">
    <property type="entry name" value="Dyp_perox_C"/>
    <property type="match status" value="1"/>
</dbReference>
<dbReference type="RefSeq" id="WP_076835204.1">
    <property type="nucleotide sequence ID" value="NZ_CP019434.1"/>
</dbReference>
<dbReference type="Proteomes" id="UP000243807">
    <property type="component" value="Chromosome"/>
</dbReference>
<dbReference type="PROSITE" id="PS51404">
    <property type="entry name" value="DYP_PEROXIDASE"/>
    <property type="match status" value="1"/>
</dbReference>
<keyword evidence="8" id="KW-1185">Reference proteome</keyword>
<dbReference type="SUPFAM" id="SSF54909">
    <property type="entry name" value="Dimeric alpha+beta barrel"/>
    <property type="match status" value="1"/>
</dbReference>
<keyword evidence="3" id="KW-0479">Metal-binding</keyword>
<dbReference type="KEGG" id="afy:BW247_01045"/>
<reference evidence="7 8" key="1">
    <citation type="submission" date="2017-01" db="EMBL/GenBank/DDBJ databases">
        <title>Draft sequence of Acidihalobacter ferrooxidans strain DSM 14175 (strain V8).</title>
        <authorList>
            <person name="Khaleque H.N."/>
            <person name="Ramsay J.P."/>
            <person name="Murphy R.J.T."/>
            <person name="Kaksonen A.H."/>
            <person name="Boxall N.J."/>
            <person name="Watkin E.L.J."/>
        </authorList>
    </citation>
    <scope>NUCLEOTIDE SEQUENCE [LARGE SCALE GENOMIC DNA]</scope>
    <source>
        <strain evidence="7 8">V8</strain>
    </source>
</reference>
<feature type="domain" description="Dyp-type peroxidase C-terminal" evidence="6">
    <location>
        <begin position="125"/>
        <end position="281"/>
    </location>
</feature>
<keyword evidence="5" id="KW-0408">Iron</keyword>
<dbReference type="InterPro" id="IPR006314">
    <property type="entry name" value="Dyp_peroxidase"/>
</dbReference>
<accession>A0A1P8UDB9</accession>
<gene>
    <name evidence="7" type="ORF">BW247_01045</name>
</gene>
<dbReference type="InterPro" id="IPR048328">
    <property type="entry name" value="Dyp_perox_C"/>
</dbReference>
<dbReference type="InterPro" id="IPR011008">
    <property type="entry name" value="Dimeric_a/b-barrel"/>
</dbReference>
<comment type="cofactor">
    <cofactor evidence="1">
        <name>heme b</name>
        <dbReference type="ChEBI" id="CHEBI:60344"/>
    </cofactor>
</comment>
<dbReference type="NCBIfam" id="TIGR01413">
    <property type="entry name" value="Dyp_perox_fam"/>
    <property type="match status" value="1"/>
</dbReference>
<proteinExistence type="predicted"/>
<keyword evidence="4" id="KW-0560">Oxidoreductase</keyword>
<dbReference type="STRING" id="1765967.BW247_01045"/>
<dbReference type="EMBL" id="CP019434">
    <property type="protein sequence ID" value="APZ41857.1"/>
    <property type="molecule type" value="Genomic_DNA"/>
</dbReference>
<dbReference type="PANTHER" id="PTHR30521:SF0">
    <property type="entry name" value="DYP-TYPE PEROXIDASE FAMILY PROTEIN"/>
    <property type="match status" value="1"/>
</dbReference>
<evidence type="ECO:0000259" key="6">
    <source>
        <dbReference type="Pfam" id="PF20628"/>
    </source>
</evidence>
<organism evidence="7 8">
    <name type="scientific">Acidihalobacter ferrooxydans</name>
    <dbReference type="NCBI Taxonomy" id="1765967"/>
    <lineage>
        <taxon>Bacteria</taxon>
        <taxon>Pseudomonadati</taxon>
        <taxon>Pseudomonadota</taxon>
        <taxon>Gammaproteobacteria</taxon>
        <taxon>Chromatiales</taxon>
        <taxon>Ectothiorhodospiraceae</taxon>
        <taxon>Acidihalobacter</taxon>
    </lineage>
</organism>
<dbReference type="PANTHER" id="PTHR30521">
    <property type="entry name" value="DEFERROCHELATASE/PEROXIDASE"/>
    <property type="match status" value="1"/>
</dbReference>
<sequence>MNLEQTGILAPLPEQARYLTFELAAPEAVRDSLLALRDIVDGERAVLGIGPSLARALGADIPGLRVLPPQACDGFDIPSTPAALWCWIRGEDRGRIFHYSRSIVEALADAFRLTQSVDGYKYAEGRDLSGYIDGTENPQGDHARTVALADDTVPGLAGSSFVAVQLWEHDFDQLEAYSRVERDDMIGRRYSDNEELDDAPPSAHVKRTAQESFEPEAFMLRRSMPWSEGDAGGFMFVAFGHTLDAFEASLHRMSGAEDGIADGLFRFTRPRTGAYYWCPPIRDGRLDLSLFGL</sequence>
<evidence type="ECO:0000313" key="7">
    <source>
        <dbReference type="EMBL" id="APZ41857.1"/>
    </source>
</evidence>